<organism evidence="3 4">
    <name type="scientific">Paracoccus aurantius</name>
    <dbReference type="NCBI Taxonomy" id="3073814"/>
    <lineage>
        <taxon>Bacteria</taxon>
        <taxon>Pseudomonadati</taxon>
        <taxon>Pseudomonadota</taxon>
        <taxon>Alphaproteobacteria</taxon>
        <taxon>Rhodobacterales</taxon>
        <taxon>Paracoccaceae</taxon>
        <taxon>Paracoccus</taxon>
    </lineage>
</organism>
<accession>A0ABU2HPD7</accession>
<evidence type="ECO:0000313" key="3">
    <source>
        <dbReference type="EMBL" id="MDS9466903.1"/>
    </source>
</evidence>
<feature type="region of interest" description="Disordered" evidence="1">
    <location>
        <begin position="389"/>
        <end position="409"/>
    </location>
</feature>
<feature type="signal peptide" evidence="2">
    <location>
        <begin position="1"/>
        <end position="21"/>
    </location>
</feature>
<evidence type="ECO:0000256" key="2">
    <source>
        <dbReference type="SAM" id="SignalP"/>
    </source>
</evidence>
<dbReference type="InterPro" id="IPR018666">
    <property type="entry name" value="DUF2125"/>
</dbReference>
<keyword evidence="4" id="KW-1185">Reference proteome</keyword>
<gene>
    <name evidence="3" type="ORF">RGQ15_04840</name>
</gene>
<dbReference type="Pfam" id="PF09898">
    <property type="entry name" value="DUF2125"/>
    <property type="match status" value="1"/>
</dbReference>
<dbReference type="RefSeq" id="WP_311159095.1">
    <property type="nucleotide sequence ID" value="NZ_JAVQLW010000001.1"/>
</dbReference>
<name>A0ABU2HPD7_9RHOB</name>
<dbReference type="EMBL" id="JAVQLW010000001">
    <property type="protein sequence ID" value="MDS9466903.1"/>
    <property type="molecule type" value="Genomic_DNA"/>
</dbReference>
<feature type="chain" id="PRO_5047100865" evidence="2">
    <location>
        <begin position="22"/>
        <end position="524"/>
    </location>
</feature>
<comment type="caution">
    <text evidence="3">The sequence shown here is derived from an EMBL/GenBank/DDBJ whole genome shotgun (WGS) entry which is preliminary data.</text>
</comment>
<dbReference type="Proteomes" id="UP001269144">
    <property type="component" value="Unassembled WGS sequence"/>
</dbReference>
<keyword evidence="2" id="KW-0732">Signal</keyword>
<proteinExistence type="predicted"/>
<sequence length="524" mass="55752">MFRRLTSSALALAAMTAPSFADVTPEQVWQSWVDYYQSVGYSVTEGSRDKAGSTLTLRDVLIAGGAEGNTMTFKVPSVALSDQGDGKVKTVFAEEMSLDVAGRDPEGGDYAVPVKIMLPGNGIVTSGAPEDMTHEFDYPSIELVMTTMTDNGEETPLPMSFGLTKSTGMLHIVTGAPNKYDYDMNSEALTFQGDVTDDEGGAVKFAGSLNGLNMKGGMDAPGEFKDLDEQMDAALKAGLSMNGALDADSVNATFDYEGVDEEGQPSQGAGKYLGQGIKANFSLSKDGMGYKLSSDAVDFELTSPQIPFPVSYGIENAGVEMQLPVSQSDEAQPFKFTYLLNGVTMSDDLWSMFDPTAKLPRDPASLELDLSGLMKVTRDVFAMPETLADDADASADDAQERAEPDAMTDEMAAEETTGFEPVEMNINKLALNLLGANLLATGELKATEEGIGAPIGHIHAEYEGLNALLDTLGSIGLIPQEQMMGARMMLAMFAKPVEGSPDKMATDLELKEGGSIFANGQQIK</sequence>
<evidence type="ECO:0000256" key="1">
    <source>
        <dbReference type="SAM" id="MobiDB-lite"/>
    </source>
</evidence>
<reference evidence="4" key="1">
    <citation type="submission" date="2023-07" db="EMBL/GenBank/DDBJ databases">
        <title>Paracoccus sp. MBLB3053 whole genome sequence.</title>
        <authorList>
            <person name="Hwang C.Y."/>
            <person name="Cho E.-S."/>
            <person name="Seo M.-J."/>
        </authorList>
    </citation>
    <scope>NUCLEOTIDE SEQUENCE [LARGE SCALE GENOMIC DNA]</scope>
    <source>
        <strain evidence="4">MBLB3053</strain>
    </source>
</reference>
<evidence type="ECO:0000313" key="4">
    <source>
        <dbReference type="Proteomes" id="UP001269144"/>
    </source>
</evidence>
<protein>
    <submittedName>
        <fullName evidence="3">DUF2125 domain-containing protein</fullName>
    </submittedName>
</protein>